<feature type="transmembrane region" description="Helical" evidence="4">
    <location>
        <begin position="46"/>
        <end position="62"/>
    </location>
</feature>
<keyword evidence="3 4" id="KW-0472">Membrane</keyword>
<proteinExistence type="predicted"/>
<organism evidence="6 7">
    <name type="scientific">Kiloniella antarctica</name>
    <dbReference type="NCBI Taxonomy" id="1550907"/>
    <lineage>
        <taxon>Bacteria</taxon>
        <taxon>Pseudomonadati</taxon>
        <taxon>Pseudomonadota</taxon>
        <taxon>Alphaproteobacteria</taxon>
        <taxon>Rhodospirillales</taxon>
        <taxon>Kiloniellaceae</taxon>
        <taxon>Kiloniella</taxon>
    </lineage>
</organism>
<dbReference type="NCBIfam" id="NF033233">
    <property type="entry name" value="twin_helix"/>
    <property type="match status" value="1"/>
</dbReference>
<evidence type="ECO:0000256" key="3">
    <source>
        <dbReference type="ARBA" id="ARBA00023136"/>
    </source>
</evidence>
<keyword evidence="1 4" id="KW-0812">Transmembrane</keyword>
<dbReference type="Proteomes" id="UP001597294">
    <property type="component" value="Unassembled WGS sequence"/>
</dbReference>
<name>A0ABW5BG57_9PROT</name>
<evidence type="ECO:0000256" key="4">
    <source>
        <dbReference type="SAM" id="Phobius"/>
    </source>
</evidence>
<feature type="domain" description="HIG1" evidence="5">
    <location>
        <begin position="1"/>
        <end position="65"/>
    </location>
</feature>
<sequence length="65" mass="7250">MDNFLNILIVLSLATVLIILFAGLITMARGGDYDMKNANRFMRYRVIAQGVALVIFMIAIWAKSA</sequence>
<protein>
    <submittedName>
        <fullName evidence="6">Twin transmembrane helix small protein</fullName>
    </submittedName>
</protein>
<evidence type="ECO:0000313" key="7">
    <source>
        <dbReference type="Proteomes" id="UP001597294"/>
    </source>
</evidence>
<reference evidence="7" key="1">
    <citation type="journal article" date="2019" name="Int. J. Syst. Evol. Microbiol.">
        <title>The Global Catalogue of Microorganisms (GCM) 10K type strain sequencing project: providing services to taxonomists for standard genome sequencing and annotation.</title>
        <authorList>
            <consortium name="The Broad Institute Genomics Platform"/>
            <consortium name="The Broad Institute Genome Sequencing Center for Infectious Disease"/>
            <person name="Wu L."/>
            <person name="Ma J."/>
        </authorList>
    </citation>
    <scope>NUCLEOTIDE SEQUENCE [LARGE SCALE GENOMIC DNA]</scope>
    <source>
        <strain evidence="7">CGMCC 4.7192</strain>
    </source>
</reference>
<keyword evidence="7" id="KW-1185">Reference proteome</keyword>
<feature type="transmembrane region" description="Helical" evidence="4">
    <location>
        <begin position="6"/>
        <end position="25"/>
    </location>
</feature>
<dbReference type="Pfam" id="PF04588">
    <property type="entry name" value="HIG_1_N"/>
    <property type="match status" value="1"/>
</dbReference>
<dbReference type="RefSeq" id="WP_380247982.1">
    <property type="nucleotide sequence ID" value="NZ_JBHUII010000001.1"/>
</dbReference>
<evidence type="ECO:0000259" key="5">
    <source>
        <dbReference type="PROSITE" id="PS51503"/>
    </source>
</evidence>
<dbReference type="InterPro" id="IPR007667">
    <property type="entry name" value="Hypoxia_induced_domain"/>
</dbReference>
<comment type="caution">
    <text evidence="6">The sequence shown here is derived from an EMBL/GenBank/DDBJ whole genome shotgun (WGS) entry which is preliminary data.</text>
</comment>
<dbReference type="PROSITE" id="PS51503">
    <property type="entry name" value="HIG1"/>
    <property type="match status" value="1"/>
</dbReference>
<dbReference type="EMBL" id="JBHUII010000001">
    <property type="protein sequence ID" value="MFD2204416.1"/>
    <property type="molecule type" value="Genomic_DNA"/>
</dbReference>
<evidence type="ECO:0000256" key="1">
    <source>
        <dbReference type="ARBA" id="ARBA00022692"/>
    </source>
</evidence>
<evidence type="ECO:0000256" key="2">
    <source>
        <dbReference type="ARBA" id="ARBA00022989"/>
    </source>
</evidence>
<gene>
    <name evidence="6" type="ORF">ACFSKO_02275</name>
</gene>
<keyword evidence="2 4" id="KW-1133">Transmembrane helix</keyword>
<dbReference type="Gene3D" id="6.10.140.1320">
    <property type="match status" value="1"/>
</dbReference>
<accession>A0ABW5BG57</accession>
<evidence type="ECO:0000313" key="6">
    <source>
        <dbReference type="EMBL" id="MFD2204416.1"/>
    </source>
</evidence>